<organism evidence="5 6">
    <name type="scientific">Rhizobium aquaticum</name>
    <dbReference type="NCBI Taxonomy" id="1549636"/>
    <lineage>
        <taxon>Bacteria</taxon>
        <taxon>Pseudomonadati</taxon>
        <taxon>Pseudomonadota</taxon>
        <taxon>Alphaproteobacteria</taxon>
        <taxon>Hyphomicrobiales</taxon>
        <taxon>Rhizobiaceae</taxon>
        <taxon>Rhizobium/Agrobacterium group</taxon>
        <taxon>Rhizobium</taxon>
    </lineage>
</organism>
<evidence type="ECO:0000256" key="2">
    <source>
        <dbReference type="ARBA" id="ARBA00022801"/>
    </source>
</evidence>
<dbReference type="EC" id="3.1.1.-" evidence="3"/>
<dbReference type="InterPro" id="IPR019826">
    <property type="entry name" value="Carboxylesterase_B_AS"/>
</dbReference>
<evidence type="ECO:0000256" key="1">
    <source>
        <dbReference type="ARBA" id="ARBA00005964"/>
    </source>
</evidence>
<reference evidence="5 6" key="1">
    <citation type="submission" date="2024-06" db="EMBL/GenBank/DDBJ databases">
        <title>Genomic Encyclopedia of Type Strains, Phase IV (KMG-IV): sequencing the most valuable type-strain genomes for metagenomic binning, comparative biology and taxonomic classification.</title>
        <authorList>
            <person name="Goeker M."/>
        </authorList>
    </citation>
    <scope>NUCLEOTIDE SEQUENCE [LARGE SCALE GENOMIC DNA]</scope>
    <source>
        <strain evidence="5 6">DSM 29780</strain>
    </source>
</reference>
<comment type="caution">
    <text evidence="5">The sequence shown here is derived from an EMBL/GenBank/DDBJ whole genome shotgun (WGS) entry which is preliminary data.</text>
</comment>
<dbReference type="Pfam" id="PF00135">
    <property type="entry name" value="COesterase"/>
    <property type="match status" value="1"/>
</dbReference>
<evidence type="ECO:0000313" key="6">
    <source>
        <dbReference type="Proteomes" id="UP001549047"/>
    </source>
</evidence>
<sequence>MLMTNDIILETPFGKVRGIKRDGVAAFHRVPYATPASGEGRYQLPGGPLRWSGMLDATQRNHVAPQLPSRLDAVMGVYPMVLDEDCLHLDIWSPVAPDASAPVLVFVHGGAFMTGGGSLACYDGALLAKNSCCVVVNITYRLGPLGFLSQPGFAPTNLGIYDQIAALKWIGEVIGAFGGNPKEITISGQSAGSYSIAVMLANPACKGLFKRAILMSAPLGLKLRKAEDAPPVARGMLQVLDFDPADLAPLRTLAPERFLEALKLLQPKMPAPAVPGDVAPPFMPVIDGDLIKCDPIDAILDGAGAWCDTIIGITREEYGSFTLGNPMFANFTEEQLKAEFVRIFGDGAETALAKAKSRRAPAHPGAILADLRADEAFNDQSAEFAAAQARHGAYSYMYQFDWQSLRAGLGACHCLDLPFLFGNFETWVGAGAASVAGADLAELQDLSGIFQNALMTFARTGSPEGEGLPAWPRYGENGTRLHFDRRVQAYASI</sequence>
<keyword evidence="6" id="KW-1185">Reference proteome</keyword>
<protein>
    <recommendedName>
        <fullName evidence="3">Carboxylic ester hydrolase</fullName>
        <ecNumber evidence="3">3.1.1.-</ecNumber>
    </recommendedName>
</protein>
<evidence type="ECO:0000256" key="3">
    <source>
        <dbReference type="RuleBase" id="RU361235"/>
    </source>
</evidence>
<dbReference type="Proteomes" id="UP001549047">
    <property type="component" value="Unassembled WGS sequence"/>
</dbReference>
<feature type="domain" description="Carboxylesterase type B" evidence="4">
    <location>
        <begin position="7"/>
        <end position="486"/>
    </location>
</feature>
<evidence type="ECO:0000259" key="4">
    <source>
        <dbReference type="Pfam" id="PF00135"/>
    </source>
</evidence>
<evidence type="ECO:0000313" key="5">
    <source>
        <dbReference type="EMBL" id="MET3616213.1"/>
    </source>
</evidence>
<proteinExistence type="inferred from homology"/>
<comment type="similarity">
    <text evidence="1 3">Belongs to the type-B carboxylesterase/lipase family.</text>
</comment>
<keyword evidence="2 3" id="KW-0378">Hydrolase</keyword>
<dbReference type="PANTHER" id="PTHR43918:SF4">
    <property type="entry name" value="CARBOXYLIC ESTER HYDROLASE"/>
    <property type="match status" value="1"/>
</dbReference>
<accession>A0ABV2J620</accession>
<dbReference type="SUPFAM" id="SSF53474">
    <property type="entry name" value="alpha/beta-Hydrolases"/>
    <property type="match status" value="1"/>
</dbReference>
<dbReference type="InterPro" id="IPR050654">
    <property type="entry name" value="AChE-related_enzymes"/>
</dbReference>
<gene>
    <name evidence="5" type="ORF">ABID16_004562</name>
</gene>
<dbReference type="RefSeq" id="WP_354558670.1">
    <property type="nucleotide sequence ID" value="NZ_JBEPMB010000014.1"/>
</dbReference>
<dbReference type="InterPro" id="IPR029058">
    <property type="entry name" value="AB_hydrolase_fold"/>
</dbReference>
<dbReference type="GO" id="GO:0016787">
    <property type="term" value="F:hydrolase activity"/>
    <property type="evidence" value="ECO:0007669"/>
    <property type="project" value="UniProtKB-KW"/>
</dbReference>
<dbReference type="PANTHER" id="PTHR43918">
    <property type="entry name" value="ACETYLCHOLINESTERASE"/>
    <property type="match status" value="1"/>
</dbReference>
<name>A0ABV2J620_9HYPH</name>
<dbReference type="EMBL" id="JBEPMB010000014">
    <property type="protein sequence ID" value="MET3616213.1"/>
    <property type="molecule type" value="Genomic_DNA"/>
</dbReference>
<dbReference type="Gene3D" id="3.40.50.1820">
    <property type="entry name" value="alpha/beta hydrolase"/>
    <property type="match status" value="1"/>
</dbReference>
<dbReference type="InterPro" id="IPR002018">
    <property type="entry name" value="CarbesteraseB"/>
</dbReference>
<dbReference type="PROSITE" id="PS00122">
    <property type="entry name" value="CARBOXYLESTERASE_B_1"/>
    <property type="match status" value="1"/>
</dbReference>